<proteinExistence type="predicted"/>
<dbReference type="InterPro" id="IPR007499">
    <property type="entry name" value="ERF_bacteria_virus"/>
</dbReference>
<reference evidence="2 3" key="1">
    <citation type="submission" date="2020-01" db="EMBL/GenBank/DDBJ databases">
        <title>Complete and circular genome sequences of six lactobacillus isolates from horses.</title>
        <authorList>
            <person name="Hassan H.M."/>
        </authorList>
    </citation>
    <scope>NUCLEOTIDE SEQUENCE [LARGE SCALE GENOMIC DNA]</scope>
    <source>
        <strain evidence="2 3">1A</strain>
    </source>
</reference>
<dbReference type="Pfam" id="PF04404">
    <property type="entry name" value="ERF"/>
    <property type="match status" value="1"/>
</dbReference>
<dbReference type="AlphaFoldDB" id="A0A7H9EKB5"/>
<dbReference type="RefSeq" id="WP_180849433.1">
    <property type="nucleotide sequence ID" value="NZ_CP047418.1"/>
</dbReference>
<evidence type="ECO:0000256" key="1">
    <source>
        <dbReference type="SAM" id="MobiDB-lite"/>
    </source>
</evidence>
<dbReference type="KEGG" id="lsw:GTO87_02780"/>
<sequence length="217" mass="23950">MAENNELSKLQEALSVFRAQIKQPALDGSNPYFNSNYVTLAGVQQAVDEGIKGTGLAYVQLVSSDDNGNVYVETIITHKLGGILRSGKLSIPPKKKDAQGLGSSITYSRRYQLAAMFGITSDKDDDANAAVGGNPNQGRKQAPKQQSSKANQQLRSHYLKLIADLESAFPKSNRRQLEARIRTAVFNNANYTIQTNEDFNKAIEFMNEQLRKSNHVK</sequence>
<evidence type="ECO:0000313" key="3">
    <source>
        <dbReference type="Proteomes" id="UP000510886"/>
    </source>
</evidence>
<name>A0A7H9EKB5_9LACO</name>
<dbReference type="Proteomes" id="UP000510886">
    <property type="component" value="Chromosome"/>
</dbReference>
<protein>
    <submittedName>
        <fullName evidence="2">Uncharacterized protein</fullName>
    </submittedName>
</protein>
<feature type="compositionally biased region" description="Polar residues" evidence="1">
    <location>
        <begin position="134"/>
        <end position="153"/>
    </location>
</feature>
<organism evidence="2 3">
    <name type="scientific">Ligilactobacillus saerimneri</name>
    <dbReference type="NCBI Taxonomy" id="228229"/>
    <lineage>
        <taxon>Bacteria</taxon>
        <taxon>Bacillati</taxon>
        <taxon>Bacillota</taxon>
        <taxon>Bacilli</taxon>
        <taxon>Lactobacillales</taxon>
        <taxon>Lactobacillaceae</taxon>
        <taxon>Ligilactobacillus</taxon>
    </lineage>
</organism>
<accession>A0A7H9EKB5</accession>
<dbReference type="EMBL" id="CP047418">
    <property type="protein sequence ID" value="QLL77615.1"/>
    <property type="molecule type" value="Genomic_DNA"/>
</dbReference>
<evidence type="ECO:0000313" key="2">
    <source>
        <dbReference type="EMBL" id="QLL77615.1"/>
    </source>
</evidence>
<feature type="region of interest" description="Disordered" evidence="1">
    <location>
        <begin position="124"/>
        <end position="153"/>
    </location>
</feature>
<gene>
    <name evidence="2" type="ORF">GTO87_02780</name>
</gene>